<reference evidence="2 4" key="2">
    <citation type="submission" date="2019-09" db="EMBL/GenBank/DDBJ databases">
        <title>Complete genome sequencing of four Arcobacter species reveals a diverse suite of mobile elements.</title>
        <authorList>
            <person name="Miller W.G."/>
            <person name="Yee E."/>
            <person name="Bono J.L."/>
        </authorList>
    </citation>
    <scope>NUCLEOTIDE SEQUENCE [LARGE SCALE GENOMIC DNA]</scope>
    <source>
        <strain evidence="2 4">CCUG 56899</strain>
    </source>
</reference>
<dbReference type="EMBL" id="LDIR01000001">
    <property type="protein sequence ID" value="OCL93399.1"/>
    <property type="molecule type" value="Genomic_DNA"/>
</dbReference>
<dbReference type="KEGG" id="apoc:APORC_0572"/>
<dbReference type="EMBL" id="CP036246">
    <property type="protein sequence ID" value="QEP40189.1"/>
    <property type="molecule type" value="Genomic_DNA"/>
</dbReference>
<gene>
    <name evidence="1" type="ORF">AAX28_00942</name>
    <name evidence="2" type="ORF">APORC_0572</name>
</gene>
<keyword evidence="3" id="KW-1185">Reference proteome</keyword>
<evidence type="ECO:0000313" key="2">
    <source>
        <dbReference type="EMBL" id="QEP40189.1"/>
    </source>
</evidence>
<proteinExistence type="predicted"/>
<dbReference type="Proteomes" id="UP000093159">
    <property type="component" value="Unassembled WGS sequence"/>
</dbReference>
<dbReference type="OrthoDB" id="5349376at2"/>
<dbReference type="RefSeq" id="WP_066173120.1">
    <property type="nucleotide sequence ID" value="NZ_CP036246.2"/>
</dbReference>
<evidence type="ECO:0000313" key="1">
    <source>
        <dbReference type="EMBL" id="OCL93399.1"/>
    </source>
</evidence>
<reference evidence="1 3" key="1">
    <citation type="submission" date="2015-05" db="EMBL/GenBank/DDBJ databases">
        <authorList>
            <person name="Rovetto F."/>
            <person name="Cocolin L."/>
            <person name="Illeghems K."/>
            <person name="Van Nieuwerburgh F."/>
            <person name="Houf K."/>
        </authorList>
    </citation>
    <scope>NUCLEOTIDE SEQUENCE [LARGE SCALE GENOMIC DNA]</scope>
    <source>
        <strain evidence="1 3">117434</strain>
    </source>
</reference>
<dbReference type="AlphaFoldDB" id="A0A1C0B0J8"/>
<organism evidence="2 4">
    <name type="scientific">Arcobacter porcinus</name>
    <dbReference type="NCBI Taxonomy" id="1935204"/>
    <lineage>
        <taxon>Bacteria</taxon>
        <taxon>Pseudomonadati</taxon>
        <taxon>Campylobacterota</taxon>
        <taxon>Epsilonproteobacteria</taxon>
        <taxon>Campylobacterales</taxon>
        <taxon>Arcobacteraceae</taxon>
        <taxon>Arcobacter</taxon>
    </lineage>
</organism>
<accession>A0A1C0B0J8</accession>
<name>A0A1C0B0J8_9BACT</name>
<reference evidence="2 4" key="3">
    <citation type="submission" date="2019-09" db="EMBL/GenBank/DDBJ databases">
        <title>Taxonomic note: a critical rebuttal of the proposed division of the genus Arcobacter into six genera, emended descriptions of Arcobacter anaerophilus and the genus Arcobacter, and an assessment of genus-level boundaries for Epsilonproteobacteria using in silico genomic comparator tools.</title>
        <authorList>
            <person name="On S.L.W."/>
            <person name="Miller W.G."/>
            <person name="Biggs P."/>
            <person name="Cornelius A."/>
            <person name="Vandamme P."/>
        </authorList>
    </citation>
    <scope>NUCLEOTIDE SEQUENCE [LARGE SCALE GENOMIC DNA]</scope>
    <source>
        <strain evidence="2 4">CCUG 56899</strain>
    </source>
</reference>
<evidence type="ECO:0000313" key="3">
    <source>
        <dbReference type="Proteomes" id="UP000093159"/>
    </source>
</evidence>
<evidence type="ECO:0000313" key="4">
    <source>
        <dbReference type="Proteomes" id="UP000322644"/>
    </source>
</evidence>
<protein>
    <submittedName>
        <fullName evidence="2">Uncharacterized protein</fullName>
    </submittedName>
</protein>
<dbReference type="Proteomes" id="UP000322644">
    <property type="component" value="Chromosome"/>
</dbReference>
<sequence>MTKEKIMTELFEFSAPTYYKWKNQDKRKIIKLLDYAFSNDDLIEYLKTEKISKVEEMTNGNYLLDLSMKFYKLLRHITNYKVAKRALEIIEDNFIVNQNKIILEKIAEDIYNEEMFFTSMKLAILNLVQKQEPLVLEYISRNRTKLELEFTKKSGQLKKTDFIISNIA</sequence>